<evidence type="ECO:0000256" key="4">
    <source>
        <dbReference type="ARBA" id="ARBA00023163"/>
    </source>
</evidence>
<reference evidence="7" key="1">
    <citation type="submission" date="2021-02" db="EMBL/GenBank/DDBJ databases">
        <title>Neisseriaceae sp. 26B isolated from the cloaca of a Common Toad-headed Turtle (Mesoclemmys nasuta).</title>
        <authorList>
            <person name="Spergser J."/>
            <person name="Busse H.-J."/>
        </authorList>
    </citation>
    <scope>NUCLEOTIDE SEQUENCE</scope>
    <source>
        <strain evidence="7">26B</strain>
    </source>
</reference>
<keyword evidence="2" id="KW-0805">Transcription regulation</keyword>
<dbReference type="RefSeq" id="WP_230339616.1">
    <property type="nucleotide sequence ID" value="NZ_CP069798.1"/>
</dbReference>
<dbReference type="InterPro" id="IPR009057">
    <property type="entry name" value="Homeodomain-like_sf"/>
</dbReference>
<dbReference type="GO" id="GO:0003700">
    <property type="term" value="F:DNA-binding transcription factor activity"/>
    <property type="evidence" value="ECO:0007669"/>
    <property type="project" value="TreeGrafter"/>
</dbReference>
<feature type="DNA-binding region" description="H-T-H motif" evidence="5">
    <location>
        <begin position="30"/>
        <end position="49"/>
    </location>
</feature>
<proteinExistence type="predicted"/>
<sequence>MSQGNDSQTIEKILHVAEEHFAVHGFFASSLRQITRDAEVNVAAVHYHFGSKEALFVAVLNRRIVPFVQSVLCGLAQIQATKQVLLAEDVVDSFVHACFELIQSEDRNAALFSKLVSRLMLDEYRQFRELLAAQNENLATSLLAAFGQILPDLPPQAVRWRMHLTLSTLFNAFAGNDVLKALAPATVVNAKDPLQVARYVKPFVVAGLKAPI</sequence>
<dbReference type="InterPro" id="IPR036271">
    <property type="entry name" value="Tet_transcr_reg_TetR-rel_C_sf"/>
</dbReference>
<dbReference type="EMBL" id="CP069798">
    <property type="protein sequence ID" value="QRQ82333.1"/>
    <property type="molecule type" value="Genomic_DNA"/>
</dbReference>
<dbReference type="Gene3D" id="1.10.357.10">
    <property type="entry name" value="Tetracycline Repressor, domain 2"/>
    <property type="match status" value="1"/>
</dbReference>
<dbReference type="PROSITE" id="PS50977">
    <property type="entry name" value="HTH_TETR_2"/>
    <property type="match status" value="1"/>
</dbReference>
<keyword evidence="4" id="KW-0804">Transcription</keyword>
<keyword evidence="8" id="KW-1185">Reference proteome</keyword>
<dbReference type="GO" id="GO:0000976">
    <property type="term" value="F:transcription cis-regulatory region binding"/>
    <property type="evidence" value="ECO:0007669"/>
    <property type="project" value="TreeGrafter"/>
</dbReference>
<protein>
    <submittedName>
        <fullName evidence="7">TetR/AcrR family transcriptional regulator</fullName>
    </submittedName>
</protein>
<dbReference type="Pfam" id="PF00440">
    <property type="entry name" value="TetR_N"/>
    <property type="match status" value="1"/>
</dbReference>
<dbReference type="KEGG" id="ptes:JQU52_02670"/>
<dbReference type="InterPro" id="IPR001647">
    <property type="entry name" value="HTH_TetR"/>
</dbReference>
<keyword evidence="3 5" id="KW-0238">DNA-binding</keyword>
<evidence type="ECO:0000259" key="6">
    <source>
        <dbReference type="PROSITE" id="PS50977"/>
    </source>
</evidence>
<dbReference type="InterPro" id="IPR050109">
    <property type="entry name" value="HTH-type_TetR-like_transc_reg"/>
</dbReference>
<dbReference type="InterPro" id="IPR023772">
    <property type="entry name" value="DNA-bd_HTH_TetR-type_CS"/>
</dbReference>
<dbReference type="PANTHER" id="PTHR30055">
    <property type="entry name" value="HTH-TYPE TRANSCRIPTIONAL REGULATOR RUTR"/>
    <property type="match status" value="1"/>
</dbReference>
<evidence type="ECO:0000256" key="5">
    <source>
        <dbReference type="PROSITE-ProRule" id="PRU00335"/>
    </source>
</evidence>
<dbReference type="Pfam" id="PF17939">
    <property type="entry name" value="TetR_C_30"/>
    <property type="match status" value="1"/>
</dbReference>
<keyword evidence="1" id="KW-0678">Repressor</keyword>
<organism evidence="7 8">
    <name type="scientific">Paralysiella testudinis</name>
    <dbReference type="NCBI Taxonomy" id="2809020"/>
    <lineage>
        <taxon>Bacteria</taxon>
        <taxon>Pseudomonadati</taxon>
        <taxon>Pseudomonadota</taxon>
        <taxon>Betaproteobacteria</taxon>
        <taxon>Neisseriales</taxon>
        <taxon>Neisseriaceae</taxon>
        <taxon>Paralysiella</taxon>
    </lineage>
</organism>
<gene>
    <name evidence="7" type="ORF">JQU52_02670</name>
</gene>
<dbReference type="PRINTS" id="PR00455">
    <property type="entry name" value="HTHTETR"/>
</dbReference>
<dbReference type="PANTHER" id="PTHR30055:SF235">
    <property type="entry name" value="TRANSCRIPTIONAL REGULATORY PROTEIN"/>
    <property type="match status" value="1"/>
</dbReference>
<dbReference type="SUPFAM" id="SSF48498">
    <property type="entry name" value="Tetracyclin repressor-like, C-terminal domain"/>
    <property type="match status" value="1"/>
</dbReference>
<name>A0A892ZI64_9NEIS</name>
<evidence type="ECO:0000313" key="8">
    <source>
        <dbReference type="Proteomes" id="UP000653156"/>
    </source>
</evidence>
<evidence type="ECO:0000256" key="3">
    <source>
        <dbReference type="ARBA" id="ARBA00023125"/>
    </source>
</evidence>
<evidence type="ECO:0000313" key="7">
    <source>
        <dbReference type="EMBL" id="QRQ82333.1"/>
    </source>
</evidence>
<dbReference type="AlphaFoldDB" id="A0A892ZI64"/>
<evidence type="ECO:0000256" key="2">
    <source>
        <dbReference type="ARBA" id="ARBA00023015"/>
    </source>
</evidence>
<dbReference type="PROSITE" id="PS01081">
    <property type="entry name" value="HTH_TETR_1"/>
    <property type="match status" value="1"/>
</dbReference>
<accession>A0A892ZI64</accession>
<evidence type="ECO:0000256" key="1">
    <source>
        <dbReference type="ARBA" id="ARBA00022491"/>
    </source>
</evidence>
<dbReference type="Proteomes" id="UP000653156">
    <property type="component" value="Chromosome"/>
</dbReference>
<dbReference type="InterPro" id="IPR041586">
    <property type="entry name" value="PsrA_TetR_C"/>
</dbReference>
<feature type="domain" description="HTH tetR-type" evidence="6">
    <location>
        <begin position="7"/>
        <end position="67"/>
    </location>
</feature>
<dbReference type="SUPFAM" id="SSF46689">
    <property type="entry name" value="Homeodomain-like"/>
    <property type="match status" value="1"/>
</dbReference>